<dbReference type="Pfam" id="PF19348">
    <property type="entry name" value="DUF5926"/>
    <property type="match status" value="1"/>
</dbReference>
<dbReference type="RefSeq" id="WP_203376987.1">
    <property type="nucleotide sequence ID" value="NZ_JAENHP010000004.1"/>
</dbReference>
<organism evidence="2 3">
    <name type="scientific">Paractinoplanes ovalisporus</name>
    <dbReference type="NCBI Taxonomy" id="2810368"/>
    <lineage>
        <taxon>Bacteria</taxon>
        <taxon>Bacillati</taxon>
        <taxon>Actinomycetota</taxon>
        <taxon>Actinomycetes</taxon>
        <taxon>Micromonosporales</taxon>
        <taxon>Micromonosporaceae</taxon>
        <taxon>Paractinoplanes</taxon>
    </lineage>
</organism>
<accession>A0ABS2AAY0</accession>
<protein>
    <submittedName>
        <fullName evidence="2">Topoisomerase II</fullName>
    </submittedName>
</protein>
<proteinExistence type="predicted"/>
<sequence>MRGGVSFSAVHRLGCLAVSKRRNQRQSAPKREKVRDIFVARPFEGLADEPEWIALRELVPAASAPLTLRPEIIEEYGDRPVTLSTVLPMAWPAMTRQDGRVFIGLQRHVQSGDVSRDLAVAILSALRTEPGDTVSVPALPGEGPRLQDVLVDGPLEITMHDGFEYWLDAEQAEDVNVKASLERANASIYPTVRLSAGRAAYWCRVAPDKGHVRWVLPDAEDRALDTLARLSASGDLLLGEQTKFAGMFRAHGLLVPVWDIPGEPEGADWEAPLADFAKRYADTLAETGPLDGDARRAKQGLIGRQLTLR</sequence>
<gene>
    <name evidence="2" type="ORF">JIG36_15520</name>
</gene>
<evidence type="ECO:0000313" key="2">
    <source>
        <dbReference type="EMBL" id="MBM2616968.1"/>
    </source>
</evidence>
<evidence type="ECO:0000259" key="1">
    <source>
        <dbReference type="Pfam" id="PF19348"/>
    </source>
</evidence>
<keyword evidence="3" id="KW-1185">Reference proteome</keyword>
<comment type="caution">
    <text evidence="2">The sequence shown here is derived from an EMBL/GenBank/DDBJ whole genome shotgun (WGS) entry which is preliminary data.</text>
</comment>
<dbReference type="EMBL" id="JAENHP010000004">
    <property type="protein sequence ID" value="MBM2616968.1"/>
    <property type="molecule type" value="Genomic_DNA"/>
</dbReference>
<name>A0ABS2AAY0_9ACTN</name>
<feature type="domain" description="DUF5926" evidence="1">
    <location>
        <begin position="42"/>
        <end position="309"/>
    </location>
</feature>
<reference evidence="2 3" key="1">
    <citation type="submission" date="2021-01" db="EMBL/GenBank/DDBJ databases">
        <title>Actinoplanes sp. nov. LDG1-06 isolated from lichen.</title>
        <authorList>
            <person name="Saeng-In P."/>
            <person name="Phongsopitanun W."/>
            <person name="Kanchanasin P."/>
            <person name="Yuki M."/>
            <person name="Kudo T."/>
            <person name="Ohkuma M."/>
            <person name="Tanasupawat S."/>
        </authorList>
    </citation>
    <scope>NUCLEOTIDE SEQUENCE [LARGE SCALE GENOMIC DNA]</scope>
    <source>
        <strain evidence="2 3">LDG1-06</strain>
    </source>
</reference>
<dbReference type="InterPro" id="IPR045970">
    <property type="entry name" value="DUF5926"/>
</dbReference>
<evidence type="ECO:0000313" key="3">
    <source>
        <dbReference type="Proteomes" id="UP000632138"/>
    </source>
</evidence>
<dbReference type="Proteomes" id="UP000632138">
    <property type="component" value="Unassembled WGS sequence"/>
</dbReference>